<dbReference type="InterPro" id="IPR011990">
    <property type="entry name" value="TPR-like_helical_dom_sf"/>
</dbReference>
<dbReference type="Pfam" id="PF13041">
    <property type="entry name" value="PPR_2"/>
    <property type="match status" value="1"/>
</dbReference>
<dbReference type="OrthoDB" id="185373at2759"/>
<dbReference type="EMBL" id="JAMYWD010000008">
    <property type="protein sequence ID" value="KAJ4963713.1"/>
    <property type="molecule type" value="Genomic_DNA"/>
</dbReference>
<feature type="region of interest" description="Disordered" evidence="4">
    <location>
        <begin position="1"/>
        <end position="119"/>
    </location>
</feature>
<feature type="repeat" description="PPR" evidence="3">
    <location>
        <begin position="212"/>
        <end position="246"/>
    </location>
</feature>
<dbReference type="NCBIfam" id="TIGR00756">
    <property type="entry name" value="PPR"/>
    <property type="match status" value="3"/>
</dbReference>
<reference evidence="5" key="1">
    <citation type="journal article" date="2023" name="Plant J.">
        <title>The genome of the king protea, Protea cynaroides.</title>
        <authorList>
            <person name="Chang J."/>
            <person name="Duong T.A."/>
            <person name="Schoeman C."/>
            <person name="Ma X."/>
            <person name="Roodt D."/>
            <person name="Barker N."/>
            <person name="Li Z."/>
            <person name="Van de Peer Y."/>
            <person name="Mizrachi E."/>
        </authorList>
    </citation>
    <scope>NUCLEOTIDE SEQUENCE</scope>
    <source>
        <tissue evidence="5">Young leaves</tissue>
    </source>
</reference>
<evidence type="ECO:0000313" key="5">
    <source>
        <dbReference type="EMBL" id="KAJ4963713.1"/>
    </source>
</evidence>
<dbReference type="Proteomes" id="UP001141806">
    <property type="component" value="Unassembled WGS sequence"/>
</dbReference>
<organism evidence="5 6">
    <name type="scientific">Protea cynaroides</name>
    <dbReference type="NCBI Taxonomy" id="273540"/>
    <lineage>
        <taxon>Eukaryota</taxon>
        <taxon>Viridiplantae</taxon>
        <taxon>Streptophyta</taxon>
        <taxon>Embryophyta</taxon>
        <taxon>Tracheophyta</taxon>
        <taxon>Spermatophyta</taxon>
        <taxon>Magnoliopsida</taxon>
        <taxon>Proteales</taxon>
        <taxon>Proteaceae</taxon>
        <taxon>Protea</taxon>
    </lineage>
</organism>
<dbReference type="InterPro" id="IPR002885">
    <property type="entry name" value="PPR_rpt"/>
</dbReference>
<protein>
    <recommendedName>
        <fullName evidence="7">Pentatricopeptide repeat-containing protein</fullName>
    </recommendedName>
</protein>
<evidence type="ECO:0000256" key="3">
    <source>
        <dbReference type="PROSITE-ProRule" id="PRU00708"/>
    </source>
</evidence>
<feature type="repeat" description="PPR" evidence="3">
    <location>
        <begin position="282"/>
        <end position="316"/>
    </location>
</feature>
<evidence type="ECO:0000313" key="6">
    <source>
        <dbReference type="Proteomes" id="UP001141806"/>
    </source>
</evidence>
<dbReference type="PROSITE" id="PS51375">
    <property type="entry name" value="PPR"/>
    <property type="match status" value="4"/>
</dbReference>
<evidence type="ECO:0000256" key="1">
    <source>
        <dbReference type="ARBA" id="ARBA00007626"/>
    </source>
</evidence>
<evidence type="ECO:0000256" key="2">
    <source>
        <dbReference type="ARBA" id="ARBA00022737"/>
    </source>
</evidence>
<proteinExistence type="inferred from homology"/>
<feature type="repeat" description="PPR" evidence="3">
    <location>
        <begin position="317"/>
        <end position="351"/>
    </location>
</feature>
<feature type="repeat" description="PPR" evidence="3">
    <location>
        <begin position="247"/>
        <end position="281"/>
    </location>
</feature>
<comment type="similarity">
    <text evidence="1">Belongs to the PPR family. P subfamily.</text>
</comment>
<keyword evidence="2" id="KW-0677">Repeat</keyword>
<feature type="compositionally biased region" description="Basic and acidic residues" evidence="4">
    <location>
        <begin position="12"/>
        <end position="26"/>
    </location>
</feature>
<feature type="compositionally biased region" description="Polar residues" evidence="4">
    <location>
        <begin position="176"/>
        <end position="185"/>
    </location>
</feature>
<dbReference type="PANTHER" id="PTHR47941">
    <property type="entry name" value="PENTATRICOPEPTIDE REPEAT-CONTAINING PROTEIN 3, MITOCHONDRIAL"/>
    <property type="match status" value="1"/>
</dbReference>
<comment type="caution">
    <text evidence="5">The sequence shown here is derived from an EMBL/GenBank/DDBJ whole genome shotgun (WGS) entry which is preliminary data.</text>
</comment>
<dbReference type="Pfam" id="PF01535">
    <property type="entry name" value="PPR"/>
    <property type="match status" value="1"/>
</dbReference>
<feature type="region of interest" description="Disordered" evidence="4">
    <location>
        <begin position="172"/>
        <end position="197"/>
    </location>
</feature>
<accession>A0A9Q0HFE2</accession>
<dbReference type="Gene3D" id="1.25.40.10">
    <property type="entry name" value="Tetratricopeptide repeat domain"/>
    <property type="match status" value="1"/>
</dbReference>
<dbReference type="AlphaFoldDB" id="A0A9Q0HFE2"/>
<evidence type="ECO:0000256" key="4">
    <source>
        <dbReference type="SAM" id="MobiDB-lite"/>
    </source>
</evidence>
<name>A0A9Q0HFE2_9MAGN</name>
<gene>
    <name evidence="5" type="ORF">NE237_023652</name>
</gene>
<feature type="compositionally biased region" description="Basic and acidic residues" evidence="4">
    <location>
        <begin position="105"/>
        <end position="119"/>
    </location>
</feature>
<keyword evidence="6" id="KW-1185">Reference proteome</keyword>
<evidence type="ECO:0008006" key="7">
    <source>
        <dbReference type="Google" id="ProtNLM"/>
    </source>
</evidence>
<sequence length="477" mass="54007">MPAIPLLHHFSTIHDGRIRERRKFEPVSDDDYNEDERRNRSPQNPPEPIPNRPLRGEKQRNPSENLLLGKSMLGYDTDDDSGGQRMRGSRRIPPTPLQNRPMRGGKRDEKSYTDPFTRKLDFGNNLDNEEKMNQANGNSHVQFSERFRRGEKKENQLENSFLEKFKIGVEKKEETQQNAPSLTFETTEDKAASDTQPEDADEIFKKMKETGLIPNAVAMLDGLCKDGLIQEAMKLFGLMREKGTIPEVVIYTAVVEGFCKAHKLDDAKRIFRKMQNNGISPNAFSYGVLVQGLCKGGNLEDAVEFCVEMLEDGHSPNVATFAGLVDGICKEKGLEEAGNVIGRLREKGFFVDEKAVREYLEKRGPFSTMVYPWKVLAENGVVDMAILEAPDRIGGTTSAGIPMGTSYALCNLRYFFLNQMNEAISNSIPKLYKKFADNMMVVNFMNVMLNVIVLDTRIPTHCVLNHSDLRDARLRTW</sequence>